<accession>A0ACC0WHU8</accession>
<evidence type="ECO:0000313" key="2">
    <source>
        <dbReference type="Proteomes" id="UP001163321"/>
    </source>
</evidence>
<reference evidence="1 2" key="1">
    <citation type="journal article" date="2022" name="bioRxiv">
        <title>The genome of the oomycete Peronosclerospora sorghi, a cosmopolitan pathogen of maize and sorghum, is inflated with dispersed pseudogenes.</title>
        <authorList>
            <person name="Fletcher K."/>
            <person name="Martin F."/>
            <person name="Isakeit T."/>
            <person name="Cavanaugh K."/>
            <person name="Magill C."/>
            <person name="Michelmore R."/>
        </authorList>
    </citation>
    <scope>NUCLEOTIDE SEQUENCE [LARGE SCALE GENOMIC DNA]</scope>
    <source>
        <strain evidence="1">P6</strain>
    </source>
</reference>
<dbReference type="EMBL" id="CM047592">
    <property type="protein sequence ID" value="KAI9917653.1"/>
    <property type="molecule type" value="Genomic_DNA"/>
</dbReference>
<keyword evidence="2" id="KW-1185">Reference proteome</keyword>
<name>A0ACC0WHU8_9STRA</name>
<comment type="caution">
    <text evidence="1">The sequence shown here is derived from an EMBL/GenBank/DDBJ whole genome shotgun (WGS) entry which is preliminary data.</text>
</comment>
<sequence length="68" mass="7812">MNDKEALNRDMISLASDRSTLEFQVSTAHNEIERLKASAQKLETDNMGFEFQLKEVARLQSRLILKNS</sequence>
<dbReference type="Proteomes" id="UP001163321">
    <property type="component" value="Chromosome 13"/>
</dbReference>
<proteinExistence type="predicted"/>
<evidence type="ECO:0000313" key="1">
    <source>
        <dbReference type="EMBL" id="KAI9917653.1"/>
    </source>
</evidence>
<protein>
    <submittedName>
        <fullName evidence="1">Uncharacterized protein</fullName>
    </submittedName>
</protein>
<gene>
    <name evidence="1" type="ORF">PsorP6_013169</name>
</gene>
<organism evidence="1 2">
    <name type="scientific">Peronosclerospora sorghi</name>
    <dbReference type="NCBI Taxonomy" id="230839"/>
    <lineage>
        <taxon>Eukaryota</taxon>
        <taxon>Sar</taxon>
        <taxon>Stramenopiles</taxon>
        <taxon>Oomycota</taxon>
        <taxon>Peronosporomycetes</taxon>
        <taxon>Peronosporales</taxon>
        <taxon>Peronosporaceae</taxon>
        <taxon>Peronosclerospora</taxon>
    </lineage>
</organism>